<keyword evidence="6" id="KW-1185">Reference proteome</keyword>
<comment type="similarity">
    <text evidence="4">Belongs to the protein kinase superfamily.</text>
</comment>
<dbReference type="GO" id="GO:0016301">
    <property type="term" value="F:kinase activity"/>
    <property type="evidence" value="ECO:0007669"/>
    <property type="project" value="UniProtKB-KW"/>
</dbReference>
<dbReference type="SMART" id="SM00220">
    <property type="entry name" value="S_TKc"/>
    <property type="match status" value="1"/>
</dbReference>
<dbReference type="PROSITE" id="PS50011">
    <property type="entry name" value="PROTEIN_KINASE_DOM"/>
    <property type="match status" value="1"/>
</dbReference>
<dbReference type="InterPro" id="IPR051681">
    <property type="entry name" value="Ser/Thr_Kinases-Pseudokinases"/>
</dbReference>
<dbReference type="PROSITE" id="PS00107">
    <property type="entry name" value="PROTEIN_KINASE_ATP"/>
    <property type="match status" value="1"/>
</dbReference>
<evidence type="ECO:0000256" key="2">
    <source>
        <dbReference type="ARBA" id="ARBA00022840"/>
    </source>
</evidence>
<reference evidence="7" key="1">
    <citation type="submission" date="2025-08" db="UniProtKB">
        <authorList>
            <consortium name="RefSeq"/>
        </authorList>
    </citation>
    <scope>IDENTIFICATION</scope>
</reference>
<keyword evidence="1 3" id="KW-0547">Nucleotide-binding</keyword>
<evidence type="ECO:0000259" key="5">
    <source>
        <dbReference type="PROSITE" id="PS50011"/>
    </source>
</evidence>
<keyword evidence="4" id="KW-0723">Serine/threonine-protein kinase</keyword>
<sequence>MVLGVVSGYHGKGMIQYKWYKDHSMIEDGASGSLLLVNQPGVYHCEVAYGTLKDCSRNVHVVNVSQESMYKCAVPDVNIADLNIDRSAPLGTGSFGTVYKGRWLGSTVAVKAIPLAKRSRENTIKMIEKEVMISSKLRHPNIMQFLALSKEPNAFYLVYEYIDGCNMEELIFDDETRRTMNVTSSKKIKIMTEVAQAIAYMHGLSPMVIHQDIKPSNVMINRSSLVAKVCDFGISRVRSFLAATTTVIGNAGGSPSYMAPECLLGPGKSTAASDVWSLGITFLELLSERDAWGIDGSMTPIEDIKHSMMEKRSPIKPTDAPGLSKELRLMLERCLSFQAVDRPRAIEVLHTLKA</sequence>
<keyword evidence="7" id="KW-0418">Kinase</keyword>
<organism evidence="6 7">
    <name type="scientific">Priapulus caudatus</name>
    <name type="common">Priapulid worm</name>
    <dbReference type="NCBI Taxonomy" id="37621"/>
    <lineage>
        <taxon>Eukaryota</taxon>
        <taxon>Metazoa</taxon>
        <taxon>Ecdysozoa</taxon>
        <taxon>Scalidophora</taxon>
        <taxon>Priapulida</taxon>
        <taxon>Priapulimorpha</taxon>
        <taxon>Priapulimorphida</taxon>
        <taxon>Priapulidae</taxon>
        <taxon>Priapulus</taxon>
    </lineage>
</organism>
<gene>
    <name evidence="7" type="primary">LOC106815745</name>
</gene>
<evidence type="ECO:0000313" key="7">
    <source>
        <dbReference type="RefSeq" id="XP_014675740.1"/>
    </source>
</evidence>
<evidence type="ECO:0000256" key="3">
    <source>
        <dbReference type="PROSITE-ProRule" id="PRU10141"/>
    </source>
</evidence>
<dbReference type="Proteomes" id="UP000695022">
    <property type="component" value="Unplaced"/>
</dbReference>
<dbReference type="SUPFAM" id="SSF56112">
    <property type="entry name" value="Protein kinase-like (PK-like)"/>
    <property type="match status" value="1"/>
</dbReference>
<dbReference type="InterPro" id="IPR008271">
    <property type="entry name" value="Ser/Thr_kinase_AS"/>
</dbReference>
<evidence type="ECO:0000256" key="4">
    <source>
        <dbReference type="RuleBase" id="RU000304"/>
    </source>
</evidence>
<dbReference type="Pfam" id="PF00069">
    <property type="entry name" value="Pkinase"/>
    <property type="match status" value="1"/>
</dbReference>
<feature type="binding site" evidence="3">
    <location>
        <position position="111"/>
    </location>
    <ligand>
        <name>ATP</name>
        <dbReference type="ChEBI" id="CHEBI:30616"/>
    </ligand>
</feature>
<dbReference type="InterPro" id="IPR000719">
    <property type="entry name" value="Prot_kinase_dom"/>
</dbReference>
<dbReference type="PROSITE" id="PS00108">
    <property type="entry name" value="PROTEIN_KINASE_ST"/>
    <property type="match status" value="1"/>
</dbReference>
<protein>
    <submittedName>
        <fullName evidence="7">Probable serine/threonine-protein kinase kinY</fullName>
    </submittedName>
</protein>
<dbReference type="GeneID" id="106815745"/>
<dbReference type="RefSeq" id="XP_014675740.1">
    <property type="nucleotide sequence ID" value="XM_014820254.1"/>
</dbReference>
<keyword evidence="2 3" id="KW-0067">ATP-binding</keyword>
<evidence type="ECO:0000256" key="1">
    <source>
        <dbReference type="ARBA" id="ARBA00022741"/>
    </source>
</evidence>
<proteinExistence type="inferred from homology"/>
<dbReference type="InterPro" id="IPR017441">
    <property type="entry name" value="Protein_kinase_ATP_BS"/>
</dbReference>
<dbReference type="InterPro" id="IPR011009">
    <property type="entry name" value="Kinase-like_dom_sf"/>
</dbReference>
<accession>A0ABM1EU69</accession>
<dbReference type="PANTHER" id="PTHR44329">
    <property type="entry name" value="SERINE/THREONINE-PROTEIN KINASE TNNI3K-RELATED"/>
    <property type="match status" value="1"/>
</dbReference>
<evidence type="ECO:0000313" key="6">
    <source>
        <dbReference type="Proteomes" id="UP000695022"/>
    </source>
</evidence>
<name>A0ABM1EU69_PRICU</name>
<keyword evidence="7" id="KW-0808">Transferase</keyword>
<dbReference type="Gene3D" id="1.10.510.10">
    <property type="entry name" value="Transferase(Phosphotransferase) domain 1"/>
    <property type="match status" value="1"/>
</dbReference>
<feature type="domain" description="Protein kinase" evidence="5">
    <location>
        <begin position="84"/>
        <end position="353"/>
    </location>
</feature>